<sequence>MATFRRTHRQSYACDARPPSLPATRTSSRRRMMKDLEHDPEPGSARDDHPIRKILSSMTMGASPASELNMWTDWATHLATAPDKQLDLARKAQQNWTNWLAFMAKGCPADPDHWPTQPKKTDRRFKDPLWTKPPYAAYAQAFLLTEEFCDTATSDIPGLTPANDAAMTFTVRQMLDAMAPSNFLATNPEALKRTAETGGQNLIEGAFHAFADTQNAFNRTRTKPTKQVGKDVAVTPGKVVLRTHLMELIQYAPATDTVHREPILMVPAWIMKYYILDLSPDNSMIRYLTEQGFTVFAISWRNPDATDAHLGMMDYLEQGPMTALDHICKTTGADRVHATGYCLGGTLMSIAAAQMARDDDKRLASLTLLAAQTDFTEAGELTLFINESQVSVLEDVMAEQGCLEANQMMSAFQMLRSNDLIWSRMIRRYLMGEGEAEMNDLMSWNADSTRMPARMHSEYLRQMFLNNDLAAGRYHVDGRAVSLRDIRVPIFGVGTETDHIAPWKSVFKIHDLGHADVTFALTNGGHNAGVISKPGHNRRHYRLHTIRDDENTLTPEDWMQVAQMQQGSWWPAWTAWLATHSGDRIAPPKMSGTLEDAPGTYVKME</sequence>
<evidence type="ECO:0000259" key="5">
    <source>
        <dbReference type="Pfam" id="PF12551"/>
    </source>
</evidence>
<dbReference type="InterPro" id="IPR010941">
    <property type="entry name" value="PhaC_N"/>
</dbReference>
<name>A0A1P8N181_9RHOB</name>
<dbReference type="GO" id="GO:0042619">
    <property type="term" value="P:poly-hydroxybutyrate biosynthetic process"/>
    <property type="evidence" value="ECO:0007669"/>
    <property type="project" value="InterPro"/>
</dbReference>
<organism evidence="6 7">
    <name type="scientific">Tateyamaria omphalii</name>
    <dbReference type="NCBI Taxonomy" id="299262"/>
    <lineage>
        <taxon>Bacteria</taxon>
        <taxon>Pseudomonadati</taxon>
        <taxon>Pseudomonadota</taxon>
        <taxon>Alphaproteobacteria</taxon>
        <taxon>Rhodobacterales</taxon>
        <taxon>Roseobacteraceae</taxon>
        <taxon>Tateyamaria</taxon>
    </lineage>
</organism>
<keyword evidence="7" id="KW-1185">Reference proteome</keyword>
<feature type="domain" description="Poly-beta-hydroxybutyrate polymerase N-terminal" evidence="4">
    <location>
        <begin position="122"/>
        <end position="288"/>
    </location>
</feature>
<dbReference type="Pfam" id="PF12551">
    <property type="entry name" value="PHBC_N"/>
    <property type="match status" value="1"/>
</dbReference>
<evidence type="ECO:0008006" key="8">
    <source>
        <dbReference type="Google" id="ProtNLM"/>
    </source>
</evidence>
<evidence type="ECO:0000259" key="4">
    <source>
        <dbReference type="Pfam" id="PF07167"/>
    </source>
</evidence>
<evidence type="ECO:0000313" key="7">
    <source>
        <dbReference type="Proteomes" id="UP000186336"/>
    </source>
</evidence>
<keyword evidence="6" id="KW-0614">Plasmid</keyword>
<proteinExistence type="predicted"/>
<dbReference type="AlphaFoldDB" id="A0A1P8N181"/>
<evidence type="ECO:0000313" key="6">
    <source>
        <dbReference type="EMBL" id="APX14053.1"/>
    </source>
</evidence>
<keyword evidence="1" id="KW-0808">Transferase</keyword>
<dbReference type="InterPro" id="IPR029058">
    <property type="entry name" value="AB_hydrolase_fold"/>
</dbReference>
<protein>
    <recommendedName>
        <fullName evidence="8">Poly-beta-hydroxybutyrate polymerase</fullName>
    </recommendedName>
</protein>
<dbReference type="PANTHER" id="PTHR36837">
    <property type="entry name" value="POLY(3-HYDROXYALKANOATE) POLYMERASE SUBUNIT PHAC"/>
    <property type="match status" value="1"/>
</dbReference>
<dbReference type="OrthoDB" id="7208816at2"/>
<evidence type="ECO:0000256" key="3">
    <source>
        <dbReference type="SAM" id="MobiDB-lite"/>
    </source>
</evidence>
<feature type="domain" description="Poly-beta-hydroxybutyrate polymerase N-terminal" evidence="5">
    <location>
        <begin position="48"/>
        <end position="84"/>
    </location>
</feature>
<reference evidence="6 7" key="1">
    <citation type="submission" date="2017-01" db="EMBL/GenBank/DDBJ databases">
        <title>Complete genome of Tateyamaria omphalii DOK1-4 isolated from seawater in Dokdo.</title>
        <authorList>
            <person name="Kim J.H."/>
            <person name="Chi W.-J."/>
        </authorList>
    </citation>
    <scope>NUCLEOTIDE SEQUENCE [LARGE SCALE GENOMIC DNA]</scope>
    <source>
        <strain evidence="6 7">DOK1-4</strain>
        <plasmid evidence="6 7">pDOK1-4-1</plasmid>
    </source>
</reference>
<keyword evidence="2" id="KW-0012">Acyltransferase</keyword>
<dbReference type="GO" id="GO:0016746">
    <property type="term" value="F:acyltransferase activity"/>
    <property type="evidence" value="ECO:0007669"/>
    <property type="project" value="UniProtKB-KW"/>
</dbReference>
<dbReference type="EMBL" id="CP019313">
    <property type="protein sequence ID" value="APX14053.1"/>
    <property type="molecule type" value="Genomic_DNA"/>
</dbReference>
<dbReference type="InterPro" id="IPR051321">
    <property type="entry name" value="PHA/PHB_synthase"/>
</dbReference>
<dbReference type="PANTHER" id="PTHR36837:SF5">
    <property type="entry name" value="POLY-3-HYDROXYBUTYRATE SYNTHASE"/>
    <property type="match status" value="1"/>
</dbReference>
<evidence type="ECO:0000256" key="2">
    <source>
        <dbReference type="ARBA" id="ARBA00023315"/>
    </source>
</evidence>
<feature type="region of interest" description="Disordered" evidence="3">
    <location>
        <begin position="1"/>
        <end position="29"/>
    </location>
</feature>
<accession>A0A1P8N181</accession>
<dbReference type="Gene3D" id="3.40.50.1820">
    <property type="entry name" value="alpha/beta hydrolase"/>
    <property type="match status" value="1"/>
</dbReference>
<dbReference type="Pfam" id="PF07167">
    <property type="entry name" value="PhaC_N"/>
    <property type="match status" value="1"/>
</dbReference>
<dbReference type="SUPFAM" id="SSF53474">
    <property type="entry name" value="alpha/beta-Hydrolases"/>
    <property type="match status" value="1"/>
</dbReference>
<geneLocation type="plasmid" evidence="6 7">
    <name>pDOK1-4-1</name>
</geneLocation>
<dbReference type="Proteomes" id="UP000186336">
    <property type="component" value="Plasmid pDOK1-4-1"/>
</dbReference>
<dbReference type="InterPro" id="IPR022211">
    <property type="entry name" value="PHBC_N"/>
</dbReference>
<gene>
    <name evidence="6" type="ORF">BWR18_19540</name>
</gene>
<evidence type="ECO:0000256" key="1">
    <source>
        <dbReference type="ARBA" id="ARBA00022679"/>
    </source>
</evidence>
<dbReference type="KEGG" id="tom:BWR18_19540"/>